<dbReference type="OrthoDB" id="3682126at2"/>
<name>A0A0Y0MIE4_9MICO</name>
<gene>
    <name evidence="1" type="ORF">AWU67_04360</name>
</gene>
<sequence>MNQPSPELANFALDALEHATNSVVPDGGPLIPFALLDGGTGRALRRFVADRLEDGVEQARLFVREAPGTTIVAVAWDGYLTVDGRRTDAVFVEASETGRDSSAIFAQRYASAGLFRKRTKAVGNPALVGVGDSLQ</sequence>
<dbReference type="RefSeq" id="WP_067226904.1">
    <property type="nucleotide sequence ID" value="NZ_CP014145.1"/>
</dbReference>
<organism evidence="1 2">
    <name type="scientific">Microterricola viridarii</name>
    <dbReference type="NCBI Taxonomy" id="412690"/>
    <lineage>
        <taxon>Bacteria</taxon>
        <taxon>Bacillati</taxon>
        <taxon>Actinomycetota</taxon>
        <taxon>Actinomycetes</taxon>
        <taxon>Micrococcales</taxon>
        <taxon>Microbacteriaceae</taxon>
        <taxon>Microterricola</taxon>
    </lineage>
</organism>
<protein>
    <submittedName>
        <fullName evidence="1">Uncharacterized protein</fullName>
    </submittedName>
</protein>
<dbReference type="EMBL" id="CP014145">
    <property type="protein sequence ID" value="AMB58210.1"/>
    <property type="molecule type" value="Genomic_DNA"/>
</dbReference>
<evidence type="ECO:0000313" key="1">
    <source>
        <dbReference type="EMBL" id="AMB58210.1"/>
    </source>
</evidence>
<keyword evidence="2" id="KW-1185">Reference proteome</keyword>
<dbReference type="KEGG" id="mvd:AWU67_04360"/>
<proteinExistence type="predicted"/>
<reference evidence="1 2" key="1">
    <citation type="journal article" date="2016" name="J. Biotechnol.">
        <title>First complete genome sequence of a species in the genus Microterricola, an extremophilic cold active enzyme producing bacterial strain ERGS5:02 isolated from Sikkim Himalaya.</title>
        <authorList>
            <person name="Himanshu"/>
            <person name="Swarnkar M.K."/>
            <person name="Singh D."/>
            <person name="Kumar R."/>
        </authorList>
    </citation>
    <scope>NUCLEOTIDE SEQUENCE [LARGE SCALE GENOMIC DNA]</scope>
    <source>
        <strain evidence="1 2">ERGS5:02</strain>
    </source>
</reference>
<dbReference type="AlphaFoldDB" id="A0A0Y0MIE4"/>
<reference evidence="2" key="2">
    <citation type="submission" date="2016-01" db="EMBL/GenBank/DDBJ databases">
        <title>First complete genome sequence of a species in the genus Microterricola, an extremophilic cold active enzyme producing strain ERGS5:02 isolated from Sikkim Himalaya.</title>
        <authorList>
            <person name="Kumar R."/>
            <person name="Singh D."/>
            <person name="Swarnkar M.K."/>
        </authorList>
    </citation>
    <scope>NUCLEOTIDE SEQUENCE [LARGE SCALE GENOMIC DNA]</scope>
    <source>
        <strain evidence="2">ERGS5:02</strain>
    </source>
</reference>
<accession>A0A0Y0MIE4</accession>
<evidence type="ECO:0000313" key="2">
    <source>
        <dbReference type="Proteomes" id="UP000058305"/>
    </source>
</evidence>
<dbReference type="Proteomes" id="UP000058305">
    <property type="component" value="Chromosome"/>
</dbReference>